<comment type="caution">
    <text evidence="1">The sequence shown here is derived from an EMBL/GenBank/DDBJ whole genome shotgun (WGS) entry which is preliminary data.</text>
</comment>
<keyword evidence="2" id="KW-1185">Reference proteome</keyword>
<sequence>MTVVRRSSVCLAVVLVCGILSPGVEATYGIKTRNYGSGGVKSPIRERIEMSHNYGTGGIKSPVMERMEMSRNSSAWCDVPPNPNAASTSCQRKRDSMRCTANCMTGFQFPDGKRHMTLNCDLTTRQWKPIQRFPDCEGVCQPACLHGGRCYGNNRCVCSNQYRGDHCQYPISLCDGHMLGAGGSSWHCNHTHVETLCQVSCPAGFDFQAPGAAPVYRCSLQGVWDPPFVPPCVPAHAGFHQGQQTITEVDEHSGQEQQQQQLDLGGHVKEVTSKKNLTSASQTDKVFDLPPQEIPGENELPPPSTGVCSTWGRFQFKSFDGTMFRFAGACSYVLLKDCAQPDPSAKFALELQYSAGCPDVANCTRILHLVGAVAGERVSLPLGLPPPQDAQPLVDAIPGLSAQYAGKYLVLQSPQGYTVWIDEESVQIRVTPALRETACGLCGHFDGEPSNDLMVLDARSALTPREFGISWVVERDCIHSGLEREACTIQSSADKNVSLTAFDRCSIIFNDIYRECHRVLKPNRFFDSCQQDCCDRRSPSGSHTCDGGSEYRECGPACRATCADREPACALSQCASGCHCPEGLLWDNGRCVEPSQCACTFRDRKYQAGEQIDQDCNTWWVDLDVQQRLTLARYVLGVEPGYL</sequence>
<dbReference type="EMBL" id="CM023479">
    <property type="protein sequence ID" value="KAH7974635.1"/>
    <property type="molecule type" value="Genomic_DNA"/>
</dbReference>
<reference evidence="1" key="1">
    <citation type="submission" date="2020-05" db="EMBL/GenBank/DDBJ databases">
        <title>Large-scale comparative analyses of tick genomes elucidate their genetic diversity and vector capacities.</title>
        <authorList>
            <person name="Jia N."/>
            <person name="Wang J."/>
            <person name="Shi W."/>
            <person name="Du L."/>
            <person name="Sun Y."/>
            <person name="Zhan W."/>
            <person name="Jiang J."/>
            <person name="Wang Q."/>
            <person name="Zhang B."/>
            <person name="Ji P."/>
            <person name="Sakyi L.B."/>
            <person name="Cui X."/>
            <person name="Yuan T."/>
            <person name="Jiang B."/>
            <person name="Yang W."/>
            <person name="Lam T.T.-Y."/>
            <person name="Chang Q."/>
            <person name="Ding S."/>
            <person name="Wang X."/>
            <person name="Zhu J."/>
            <person name="Ruan X."/>
            <person name="Zhao L."/>
            <person name="Wei J."/>
            <person name="Que T."/>
            <person name="Du C."/>
            <person name="Cheng J."/>
            <person name="Dai P."/>
            <person name="Han X."/>
            <person name="Huang E."/>
            <person name="Gao Y."/>
            <person name="Liu J."/>
            <person name="Shao H."/>
            <person name="Ye R."/>
            <person name="Li L."/>
            <person name="Wei W."/>
            <person name="Wang X."/>
            <person name="Wang C."/>
            <person name="Yang T."/>
            <person name="Huo Q."/>
            <person name="Li W."/>
            <person name="Guo W."/>
            <person name="Chen H."/>
            <person name="Zhou L."/>
            <person name="Ni X."/>
            <person name="Tian J."/>
            <person name="Zhou Y."/>
            <person name="Sheng Y."/>
            <person name="Liu T."/>
            <person name="Pan Y."/>
            <person name="Xia L."/>
            <person name="Li J."/>
            <person name="Zhao F."/>
            <person name="Cao W."/>
        </authorList>
    </citation>
    <scope>NUCLEOTIDE SEQUENCE</scope>
    <source>
        <strain evidence="1">Dsil-2018</strain>
    </source>
</reference>
<dbReference type="Proteomes" id="UP000821865">
    <property type="component" value="Chromosome 10"/>
</dbReference>
<name>A0ACB8DQ35_DERSI</name>
<proteinExistence type="predicted"/>
<organism evidence="1 2">
    <name type="scientific">Dermacentor silvarum</name>
    <name type="common">Tick</name>
    <dbReference type="NCBI Taxonomy" id="543639"/>
    <lineage>
        <taxon>Eukaryota</taxon>
        <taxon>Metazoa</taxon>
        <taxon>Ecdysozoa</taxon>
        <taxon>Arthropoda</taxon>
        <taxon>Chelicerata</taxon>
        <taxon>Arachnida</taxon>
        <taxon>Acari</taxon>
        <taxon>Parasitiformes</taxon>
        <taxon>Ixodida</taxon>
        <taxon>Ixodoidea</taxon>
        <taxon>Ixodidae</taxon>
        <taxon>Rhipicephalinae</taxon>
        <taxon>Dermacentor</taxon>
    </lineage>
</organism>
<gene>
    <name evidence="1" type="ORF">HPB49_017605</name>
</gene>
<accession>A0ACB8DQ35</accession>
<protein>
    <submittedName>
        <fullName evidence="1">Uncharacterized protein</fullName>
    </submittedName>
</protein>
<evidence type="ECO:0000313" key="1">
    <source>
        <dbReference type="EMBL" id="KAH7974635.1"/>
    </source>
</evidence>
<evidence type="ECO:0000313" key="2">
    <source>
        <dbReference type="Proteomes" id="UP000821865"/>
    </source>
</evidence>